<dbReference type="AlphaFoldDB" id="X0VXY2"/>
<dbReference type="InterPro" id="IPR006437">
    <property type="entry name" value="Phage_terminase_lsu"/>
</dbReference>
<protein>
    <recommendedName>
        <fullName evidence="1">Phage terminase large subunit N-terminal domain-containing protein</fullName>
    </recommendedName>
</protein>
<dbReference type="EMBL" id="BARS01020271">
    <property type="protein sequence ID" value="GAG05351.1"/>
    <property type="molecule type" value="Genomic_DNA"/>
</dbReference>
<dbReference type="NCBIfam" id="TIGR01547">
    <property type="entry name" value="phage_term_2"/>
    <property type="match status" value="1"/>
</dbReference>
<comment type="caution">
    <text evidence="2">The sequence shown here is derived from an EMBL/GenBank/DDBJ whole genome shotgun (WGS) entry which is preliminary data.</text>
</comment>
<dbReference type="PANTHER" id="PTHR39184:SF1">
    <property type="entry name" value="PBSX PHAGE TERMINASE LARGE SUBUNIT"/>
    <property type="match status" value="1"/>
</dbReference>
<proteinExistence type="predicted"/>
<evidence type="ECO:0000313" key="2">
    <source>
        <dbReference type="EMBL" id="GAG05351.1"/>
    </source>
</evidence>
<dbReference type="Pfam" id="PF04466">
    <property type="entry name" value="Terminase_3"/>
    <property type="match status" value="1"/>
</dbReference>
<sequence>METFNLNQHLNPNHAELFGSTDFELVVRGGANAGKTYSIADKLLMQPILQPNVPLKAVIVRKTLPRLRSSTLEIIEKRAKLFKLPFDLNQNYMFANVGKMKFVFTSLNNKDDYEKIRSMTDVDFIWCNEVPELNEDDYELLRTRIRGGKSSFAQLITDFNPIGKTTWVFKRFFQENVGNPRKLKYTILDNPWASKLEIERLKATGRHNQNFYKIYFEGEWGELEGVIFDWDIVIKT</sequence>
<dbReference type="InterPro" id="IPR027417">
    <property type="entry name" value="P-loop_NTPase"/>
</dbReference>
<feature type="non-terminal residue" evidence="2">
    <location>
        <position position="236"/>
    </location>
</feature>
<feature type="domain" description="Phage terminase large subunit N-terminal" evidence="1">
    <location>
        <begin position="26"/>
        <end position="219"/>
    </location>
</feature>
<gene>
    <name evidence="2" type="ORF">S01H1_32714</name>
</gene>
<reference evidence="2" key="1">
    <citation type="journal article" date="2014" name="Front. Microbiol.">
        <title>High frequency of phylogenetically diverse reductive dehalogenase-homologous genes in deep subseafloor sedimentary metagenomes.</title>
        <authorList>
            <person name="Kawai M."/>
            <person name="Futagami T."/>
            <person name="Toyoda A."/>
            <person name="Takaki Y."/>
            <person name="Nishi S."/>
            <person name="Hori S."/>
            <person name="Arai W."/>
            <person name="Tsubouchi T."/>
            <person name="Morono Y."/>
            <person name="Uchiyama I."/>
            <person name="Ito T."/>
            <person name="Fujiyama A."/>
            <person name="Inagaki F."/>
            <person name="Takami H."/>
        </authorList>
    </citation>
    <scope>NUCLEOTIDE SEQUENCE</scope>
    <source>
        <strain evidence="2">Expedition CK06-06</strain>
    </source>
</reference>
<dbReference type="Gene3D" id="3.40.50.300">
    <property type="entry name" value="P-loop containing nucleotide triphosphate hydrolases"/>
    <property type="match status" value="1"/>
</dbReference>
<organism evidence="2">
    <name type="scientific">marine sediment metagenome</name>
    <dbReference type="NCBI Taxonomy" id="412755"/>
    <lineage>
        <taxon>unclassified sequences</taxon>
        <taxon>metagenomes</taxon>
        <taxon>ecological metagenomes</taxon>
    </lineage>
</organism>
<dbReference type="PANTHER" id="PTHR39184">
    <property type="match status" value="1"/>
</dbReference>
<accession>X0VXY2</accession>
<dbReference type="InterPro" id="IPR035412">
    <property type="entry name" value="Terminase_L_N"/>
</dbReference>
<name>X0VXY2_9ZZZZ</name>
<dbReference type="InterPro" id="IPR052380">
    <property type="entry name" value="Viral_DNA_packaging_terminase"/>
</dbReference>
<evidence type="ECO:0000259" key="1">
    <source>
        <dbReference type="Pfam" id="PF04466"/>
    </source>
</evidence>